<dbReference type="OrthoDB" id="196264at2759"/>
<dbReference type="PANTHER" id="PTHR10110:SF187">
    <property type="entry name" value="SODIUM_HYDROGEN EXCHANGER"/>
    <property type="match status" value="1"/>
</dbReference>
<dbReference type="GO" id="GO:0015385">
    <property type="term" value="F:sodium:proton antiporter activity"/>
    <property type="evidence" value="ECO:0007669"/>
    <property type="project" value="InterPro"/>
</dbReference>
<keyword evidence="3 9" id="KW-0812">Transmembrane</keyword>
<evidence type="ECO:0000256" key="6">
    <source>
        <dbReference type="ARBA" id="ARBA00023065"/>
    </source>
</evidence>
<keyword evidence="2 9" id="KW-0813">Transport</keyword>
<gene>
    <name evidence="13" type="ORF">TTHERM_00446050</name>
</gene>
<evidence type="ECO:0000256" key="9">
    <source>
        <dbReference type="RuleBase" id="RU003722"/>
    </source>
</evidence>
<dbReference type="Pfam" id="PF00999">
    <property type="entry name" value="Na_H_Exchanger"/>
    <property type="match status" value="1"/>
</dbReference>
<evidence type="ECO:0000256" key="7">
    <source>
        <dbReference type="ARBA" id="ARBA00023136"/>
    </source>
</evidence>
<evidence type="ECO:0000256" key="5">
    <source>
        <dbReference type="ARBA" id="ARBA00023053"/>
    </source>
</evidence>
<evidence type="ECO:0000256" key="10">
    <source>
        <dbReference type="SAM" id="MobiDB-lite"/>
    </source>
</evidence>
<dbReference type="RefSeq" id="XP_001023369.2">
    <property type="nucleotide sequence ID" value="XM_001023369.2"/>
</dbReference>
<feature type="compositionally biased region" description="Low complexity" evidence="10">
    <location>
        <begin position="668"/>
        <end position="679"/>
    </location>
</feature>
<dbReference type="GO" id="GO:0098719">
    <property type="term" value="P:sodium ion import across plasma membrane"/>
    <property type="evidence" value="ECO:0007669"/>
    <property type="project" value="TreeGrafter"/>
</dbReference>
<keyword evidence="8 9" id="KW-0739">Sodium transport</keyword>
<dbReference type="AlphaFoldDB" id="I7MHN0"/>
<evidence type="ECO:0000256" key="11">
    <source>
        <dbReference type="SAM" id="Phobius"/>
    </source>
</evidence>
<feature type="transmembrane region" description="Helical" evidence="11">
    <location>
        <begin position="153"/>
        <end position="175"/>
    </location>
</feature>
<feature type="transmembrane region" description="Helical" evidence="11">
    <location>
        <begin position="21"/>
        <end position="40"/>
    </location>
</feature>
<dbReference type="GO" id="GO:0005886">
    <property type="term" value="C:plasma membrane"/>
    <property type="evidence" value="ECO:0007669"/>
    <property type="project" value="TreeGrafter"/>
</dbReference>
<dbReference type="Gene3D" id="6.10.140.1330">
    <property type="match status" value="1"/>
</dbReference>
<keyword evidence="7 11" id="KW-0472">Membrane</keyword>
<dbReference type="GO" id="GO:0015386">
    <property type="term" value="F:potassium:proton antiporter activity"/>
    <property type="evidence" value="ECO:0007669"/>
    <property type="project" value="TreeGrafter"/>
</dbReference>
<feature type="domain" description="Cation/H+ exchanger transmembrane" evidence="12">
    <location>
        <begin position="63"/>
        <end position="441"/>
    </location>
</feature>
<feature type="region of interest" description="Disordered" evidence="10">
    <location>
        <begin position="668"/>
        <end position="749"/>
    </location>
</feature>
<evidence type="ECO:0000256" key="3">
    <source>
        <dbReference type="ARBA" id="ARBA00022692"/>
    </source>
</evidence>
<reference evidence="14" key="1">
    <citation type="journal article" date="2006" name="PLoS Biol.">
        <title>Macronuclear genome sequence of the ciliate Tetrahymena thermophila, a model eukaryote.</title>
        <authorList>
            <person name="Eisen J.A."/>
            <person name="Coyne R.S."/>
            <person name="Wu M."/>
            <person name="Wu D."/>
            <person name="Thiagarajan M."/>
            <person name="Wortman J.R."/>
            <person name="Badger J.H."/>
            <person name="Ren Q."/>
            <person name="Amedeo P."/>
            <person name="Jones K.M."/>
            <person name="Tallon L.J."/>
            <person name="Delcher A.L."/>
            <person name="Salzberg S.L."/>
            <person name="Silva J.C."/>
            <person name="Haas B.J."/>
            <person name="Majoros W.H."/>
            <person name="Farzad M."/>
            <person name="Carlton J.M."/>
            <person name="Smith R.K. Jr."/>
            <person name="Garg J."/>
            <person name="Pearlman R.E."/>
            <person name="Karrer K.M."/>
            <person name="Sun L."/>
            <person name="Manning G."/>
            <person name="Elde N.C."/>
            <person name="Turkewitz A.P."/>
            <person name="Asai D.J."/>
            <person name="Wilkes D.E."/>
            <person name="Wang Y."/>
            <person name="Cai H."/>
            <person name="Collins K."/>
            <person name="Stewart B.A."/>
            <person name="Lee S.R."/>
            <person name="Wilamowska K."/>
            <person name="Weinberg Z."/>
            <person name="Ruzzo W.L."/>
            <person name="Wloga D."/>
            <person name="Gaertig J."/>
            <person name="Frankel J."/>
            <person name="Tsao C.-C."/>
            <person name="Gorovsky M.A."/>
            <person name="Keeling P.J."/>
            <person name="Waller R.F."/>
            <person name="Patron N.J."/>
            <person name="Cherry J.M."/>
            <person name="Stover N.A."/>
            <person name="Krieger C.J."/>
            <person name="del Toro C."/>
            <person name="Ryder H.F."/>
            <person name="Williamson S.C."/>
            <person name="Barbeau R.A."/>
            <person name="Hamilton E.P."/>
            <person name="Orias E."/>
        </authorList>
    </citation>
    <scope>NUCLEOTIDE SEQUENCE [LARGE SCALE GENOMIC DNA]</scope>
    <source>
        <strain evidence="14">SB210</strain>
    </source>
</reference>
<keyword evidence="6 9" id="KW-0406">Ion transport</keyword>
<feature type="transmembrane region" description="Helical" evidence="11">
    <location>
        <begin position="91"/>
        <end position="108"/>
    </location>
</feature>
<feature type="transmembrane region" description="Helical" evidence="11">
    <location>
        <begin position="120"/>
        <end position="147"/>
    </location>
</feature>
<evidence type="ECO:0000256" key="2">
    <source>
        <dbReference type="ARBA" id="ARBA00022448"/>
    </source>
</evidence>
<dbReference type="GO" id="GO:0051453">
    <property type="term" value="P:regulation of intracellular pH"/>
    <property type="evidence" value="ECO:0007669"/>
    <property type="project" value="TreeGrafter"/>
</dbReference>
<dbReference type="KEGG" id="tet:TTHERM_00446050"/>
<dbReference type="InParanoid" id="I7MHN0"/>
<dbReference type="PANTHER" id="PTHR10110">
    <property type="entry name" value="SODIUM/HYDROGEN EXCHANGER"/>
    <property type="match status" value="1"/>
</dbReference>
<feature type="transmembrane region" description="Helical" evidence="11">
    <location>
        <begin position="347"/>
        <end position="371"/>
    </location>
</feature>
<evidence type="ECO:0000256" key="8">
    <source>
        <dbReference type="ARBA" id="ARBA00023201"/>
    </source>
</evidence>
<protein>
    <recommendedName>
        <fullName evidence="9">Sodium/hydrogen exchanger</fullName>
    </recommendedName>
</protein>
<evidence type="ECO:0000313" key="13">
    <source>
        <dbReference type="EMBL" id="EAS03124.2"/>
    </source>
</evidence>
<dbReference type="GeneID" id="7843790"/>
<dbReference type="PRINTS" id="PR01084">
    <property type="entry name" value="NAHEXCHNGR"/>
</dbReference>
<proteinExistence type="inferred from homology"/>
<feature type="compositionally biased region" description="Polar residues" evidence="10">
    <location>
        <begin position="707"/>
        <end position="721"/>
    </location>
</feature>
<feature type="compositionally biased region" description="Polar residues" evidence="10">
    <location>
        <begin position="733"/>
        <end position="749"/>
    </location>
</feature>
<evidence type="ECO:0000256" key="1">
    <source>
        <dbReference type="ARBA" id="ARBA00004141"/>
    </source>
</evidence>
<name>I7MHN0_TETTS</name>
<evidence type="ECO:0000256" key="4">
    <source>
        <dbReference type="ARBA" id="ARBA00022989"/>
    </source>
</evidence>
<dbReference type="NCBIfam" id="TIGR00840">
    <property type="entry name" value="b_cpa1"/>
    <property type="match status" value="1"/>
</dbReference>
<evidence type="ECO:0000259" key="12">
    <source>
        <dbReference type="Pfam" id="PF00999"/>
    </source>
</evidence>
<dbReference type="EMBL" id="GG662504">
    <property type="protein sequence ID" value="EAS03124.2"/>
    <property type="molecule type" value="Genomic_DNA"/>
</dbReference>
<feature type="transmembrane region" description="Helical" evidence="11">
    <location>
        <begin position="184"/>
        <end position="203"/>
    </location>
</feature>
<dbReference type="InterPro" id="IPR006153">
    <property type="entry name" value="Cation/H_exchanger_TM"/>
</dbReference>
<dbReference type="InterPro" id="IPR004709">
    <property type="entry name" value="NaH_exchanger"/>
</dbReference>
<keyword evidence="4 11" id="KW-1133">Transmembrane helix</keyword>
<dbReference type="InterPro" id="IPR018422">
    <property type="entry name" value="Cation/H_exchanger_CPA1"/>
</dbReference>
<keyword evidence="5" id="KW-0915">Sodium</keyword>
<keyword evidence="9" id="KW-0050">Antiport</keyword>
<comment type="subcellular location">
    <subcellularLocation>
        <location evidence="1">Membrane</location>
        <topology evidence="1">Multi-pass membrane protein</topology>
    </subcellularLocation>
</comment>
<dbReference type="Proteomes" id="UP000009168">
    <property type="component" value="Unassembled WGS sequence"/>
</dbReference>
<feature type="transmembrane region" description="Helical" evidence="11">
    <location>
        <begin position="52"/>
        <end position="71"/>
    </location>
</feature>
<evidence type="ECO:0000313" key="14">
    <source>
        <dbReference type="Proteomes" id="UP000009168"/>
    </source>
</evidence>
<keyword evidence="14" id="KW-1185">Reference proteome</keyword>
<comment type="similarity">
    <text evidence="9">Belongs to the monovalent cation:proton antiporter 1 (CPA1) transporter (TC 2.A.36) family.</text>
</comment>
<feature type="transmembrane region" description="Helical" evidence="11">
    <location>
        <begin position="223"/>
        <end position="247"/>
    </location>
</feature>
<feature type="transmembrane region" description="Helical" evidence="11">
    <location>
        <begin position="321"/>
        <end position="341"/>
    </location>
</feature>
<feature type="transmembrane region" description="Helical" evidence="11">
    <location>
        <begin position="413"/>
        <end position="438"/>
    </location>
</feature>
<feature type="transmembrane region" description="Helical" evidence="11">
    <location>
        <begin position="383"/>
        <end position="401"/>
    </location>
</feature>
<sequence>MSDSDTKDDNHGNGVDETRDISAAILFMLFLLVVNEYILIKLNMLKERFPKMAFIQGSSLTTLLGIFSGILLNLTEIVDIVKIIKQGFSEFFLIVLLPPILYESAINMERKYFFKNFGSILGYAVIGTSIAIFVTSFMVFFVGWIGIATDLSLSASFAFGSLISATDPVAVLTLFKEMNCDQNLFALIFGESILNDAVSIIVYNTTLQLRGDTGDGIIWKALYNFLEVFAGSIIIGLLIGILTAYVLKNKEKPEGDSQDNTELTILFLIPWVSYLIAEVLKLSGIVSIMFCGIAMARYALPNVSENSRKVNKKLYNTLAYTFENLVFIFIGIGLVSFDLAWKEMGASLFILGFLIINLARYFNIEIITYMLNRYRTKNKINKTFRFIMWFSGFRGAMAYALSMKSMEQFTESYYGRIMLTITLLYANINIFIHASILLPIATKLKIQKNFNILEEQNQNQNPQEQVAYQGFWNKVKDICVMFDENCLQKLLLVDEQDIDQSMSHLSPRQSQNGAQFFSNKKLTKNLISQQLIQGKKRSNSYDNQQKSSQDIEMQYKRRNSLKLQISMNNINNNLIEQKKQDENQEYGYDFQSDSQNMKQNLSSDDGKFEFAKERNNKINLQGKSQSLQSIQQNINSTNQSENNSNMYANQQYTQQKKSDEELKDIPQSENQSNHINQNNHNHKKEEQSDSDQQIISDIQNEKKLSKKGSSSDNQDDNQIQLTKEEDQPEDQLNKQQNDDQAYNYSHQIE</sequence>
<accession>I7MHN0</accession>
<organism evidence="13 14">
    <name type="scientific">Tetrahymena thermophila (strain SB210)</name>
    <dbReference type="NCBI Taxonomy" id="312017"/>
    <lineage>
        <taxon>Eukaryota</taxon>
        <taxon>Sar</taxon>
        <taxon>Alveolata</taxon>
        <taxon>Ciliophora</taxon>
        <taxon>Intramacronucleata</taxon>
        <taxon>Oligohymenophorea</taxon>
        <taxon>Hymenostomatida</taxon>
        <taxon>Tetrahymenina</taxon>
        <taxon>Tetrahymenidae</taxon>
        <taxon>Tetrahymena</taxon>
    </lineage>
</organism>